<gene>
    <name evidence="1" type="ORF">BPAG_LOCUS2933</name>
</gene>
<evidence type="ECO:0000313" key="2">
    <source>
        <dbReference type="Proteomes" id="UP000278627"/>
    </source>
</evidence>
<evidence type="ECO:0000313" key="1">
    <source>
        <dbReference type="EMBL" id="VDN84119.1"/>
    </source>
</evidence>
<dbReference type="Proteomes" id="UP000278627">
    <property type="component" value="Unassembled WGS sequence"/>
</dbReference>
<name>A0A0N4T433_BRUPA</name>
<dbReference type="STRING" id="6280.A0A0N4T433"/>
<dbReference type="WBParaSite" id="BPAG_0000296301-mRNA-1">
    <property type="protein sequence ID" value="BPAG_0000296301-mRNA-1"/>
    <property type="gene ID" value="BPAG_0000296301"/>
</dbReference>
<dbReference type="AlphaFoldDB" id="A0A0N4T433"/>
<keyword evidence="2" id="KW-1185">Reference proteome</keyword>
<reference evidence="3" key="1">
    <citation type="submission" date="2017-02" db="UniProtKB">
        <authorList>
            <consortium name="WormBaseParasite"/>
        </authorList>
    </citation>
    <scope>IDENTIFICATION</scope>
</reference>
<organism evidence="3">
    <name type="scientific">Brugia pahangi</name>
    <name type="common">Filarial nematode worm</name>
    <dbReference type="NCBI Taxonomy" id="6280"/>
    <lineage>
        <taxon>Eukaryota</taxon>
        <taxon>Metazoa</taxon>
        <taxon>Ecdysozoa</taxon>
        <taxon>Nematoda</taxon>
        <taxon>Chromadorea</taxon>
        <taxon>Rhabditida</taxon>
        <taxon>Spirurina</taxon>
        <taxon>Spiruromorpha</taxon>
        <taxon>Filarioidea</taxon>
        <taxon>Onchocercidae</taxon>
        <taxon>Brugia</taxon>
    </lineage>
</organism>
<dbReference type="EMBL" id="UZAD01000603">
    <property type="protein sequence ID" value="VDN84119.1"/>
    <property type="molecule type" value="Genomic_DNA"/>
</dbReference>
<evidence type="ECO:0000313" key="3">
    <source>
        <dbReference type="WBParaSite" id="BPAG_0000296301-mRNA-1"/>
    </source>
</evidence>
<accession>A0A0N4T433</accession>
<reference evidence="1 2" key="2">
    <citation type="submission" date="2018-11" db="EMBL/GenBank/DDBJ databases">
        <authorList>
            <consortium name="Pathogen Informatics"/>
        </authorList>
    </citation>
    <scope>NUCLEOTIDE SEQUENCE [LARGE SCALE GENOMIC DNA]</scope>
</reference>
<protein>
    <submittedName>
        <fullName evidence="3">Biogenesis of lysosome-related organelles complex 1 subunit 7</fullName>
    </submittedName>
</protein>
<sequence length="147" mass="17258">MLKHNSFFVLLTYGSSHVTLFYGVNDERYRLQRTLQNISLAEEKSCNELTTLYEDMERTKAEMASLLKRPSKVDYDIDAFATDLQNFARDQRDRYMRLYEVVRNLVEDLALKTVNYPVLILDNAECLVSELGKESEISKKQTNHKRH</sequence>
<proteinExistence type="predicted"/>